<dbReference type="InterPro" id="IPR013783">
    <property type="entry name" value="Ig-like_fold"/>
</dbReference>
<sequence length="1368" mass="136681">MYTLLSVPAFAQFPRVESFKNNSASGFTLGGTAVLTGNGTTDAGGAGYLRLTSNANNQAGFAVDDNAFPAPQGFRISFEFFSYGTTTTTGADGFSVFLIDGSTTTFRIGATGGSLGYAQKTVTPAAAGVSNGYIGIGIDEFGNFSNSTEGRNGGPGQISNSVAIRGAGNGSSTTDYPYLTGTSTSLPFNLAVSTVRAQSGNADYRRAFIDVTPVNTNGVITYRITVRIQHGSVVTTAVNSYTVQSPPSTLRIGFAGSTGSFNNYHEIRNLSIVQVPYANEDRFGTVYNQAGFFNVLTNDAAPGSSLDVASVDLDPNTAGQQKSYTVADKGTFTVDDQGVVTFNPVGTFAGIVTIPYTVKNILGDESLPANITVVVAGSDIATSVSGPTSTNPGTRVTYTVGTTNLGTEMGVNVVPTFTIPKGLDPNNVTINGAAAGSAYNSTTGVVSLPTIASLASGASGDNNTVTFTAPTIGSYPLVTNYTASSADPVASNNSAQLTLMVSGLSSVSTICGTPGKDGVGTLSGGTAGPNTYYPGSSAGSSGSASTITFGAIRTGTGTSATAFSAGDLILVMQMQGATMDVTTNAGTYGSTTDVKAGQYEYAQVASVSGNTITLTRALSNTYTNNASASQYFQVVRIPQYSSLTLSGTTTGAAWNGTTGGILAVDVAGVVTLSNNAILDMNGKGYRGGGGQSYTGGTGRTNTDVRSTPSIAHGLKGEGLAGTPDFVYDGSAVAATSRSYPSGSTALGAPANGGGGGTDYLPTANNGNAGGGGGGNAGAGGTGGYGYNNTTAPVTNQVRAQGAKASGGTTTQFFMGGGGGAGSTNDGTAVAPNASGAPGGGIILLRSGNIVRQSGNTTATLTLTANGDDAPLANSAPSGEMLDRFGGGGGGGGGTVAVIATLPNGSAATLSSLVIASAVGGIGSNSGYFAPSNTETRGFGPGGGGGGGFIFSSAALNSSIVTAGAGGITRSGTGTSSSTTNVSFGAAAGSIGATANNTTQANTNIVGGAGACAPALTAALSTSTPNVTRSSNGVNPAMYTLNISNTGGAVQGLSTTVAMPAGLFFYDNVNSTTVVTLVNADGTSSTVSPSSYGINTSTANAPQFSGLNLPAGASLRISFRAAIASAAVTGTAYQAGATVSYIDPTRTTANATTTPGSAMGDGSTAPGRNYLSASSTAEDVTIVRPLPVSLVRFSAAAKEADAVLSWTTAQEKDNARFEVERSADGIIFQVIGTRAGQGTVSTSTSYQYTDLGAARLGNVVYYRLRQIDLDGTSAWSPVQAVRFHGAQPSRADLALFPNPTESTTTLDLTLLPTSTYQVTLTDLVGRSLQHYQLEGGQLHTLNTQILPAGAYLVEVRNASVKLVQKLVKQ</sequence>
<dbReference type="Pfam" id="PF18962">
    <property type="entry name" value="Por_Secre_tail"/>
    <property type="match status" value="1"/>
</dbReference>
<evidence type="ECO:0000259" key="2">
    <source>
        <dbReference type="Pfam" id="PF01345"/>
    </source>
</evidence>
<dbReference type="GO" id="GO:0004553">
    <property type="term" value="F:hydrolase activity, hydrolyzing O-glycosyl compounds"/>
    <property type="evidence" value="ECO:0007669"/>
    <property type="project" value="UniProtKB-ARBA"/>
</dbReference>
<evidence type="ECO:0008006" key="6">
    <source>
        <dbReference type="Google" id="ProtNLM"/>
    </source>
</evidence>
<feature type="domain" description="Secretion system C-terminal sorting" evidence="3">
    <location>
        <begin position="1294"/>
        <end position="1366"/>
    </location>
</feature>
<dbReference type="NCBIfam" id="TIGR04183">
    <property type="entry name" value="Por_Secre_tail"/>
    <property type="match status" value="1"/>
</dbReference>
<proteinExistence type="predicted"/>
<evidence type="ECO:0000259" key="3">
    <source>
        <dbReference type="Pfam" id="PF18962"/>
    </source>
</evidence>
<dbReference type="RefSeq" id="WP_218779753.1">
    <property type="nucleotide sequence ID" value="NZ_MTSE01000003.1"/>
</dbReference>
<dbReference type="SUPFAM" id="SSF49899">
    <property type="entry name" value="Concanavalin A-like lectins/glucanases"/>
    <property type="match status" value="1"/>
</dbReference>
<dbReference type="InterPro" id="IPR013320">
    <property type="entry name" value="ConA-like_dom_sf"/>
</dbReference>
<dbReference type="InterPro" id="IPR001434">
    <property type="entry name" value="OmcB-like_DUF11"/>
</dbReference>
<dbReference type="Pfam" id="PF01345">
    <property type="entry name" value="DUF11"/>
    <property type="match status" value="1"/>
</dbReference>
<dbReference type="Pfam" id="PF17963">
    <property type="entry name" value="Big_9"/>
    <property type="match status" value="1"/>
</dbReference>
<evidence type="ECO:0000313" key="5">
    <source>
        <dbReference type="Proteomes" id="UP000194873"/>
    </source>
</evidence>
<protein>
    <recommendedName>
        <fullName evidence="6">Secretion system C-terminal sorting domain-containing protein</fullName>
    </recommendedName>
</protein>
<feature type="region of interest" description="Disordered" evidence="1">
    <location>
        <begin position="147"/>
        <end position="166"/>
    </location>
</feature>
<name>A0A243WFL0_9BACT</name>
<dbReference type="Gene3D" id="2.60.40.10">
    <property type="entry name" value="Immunoglobulins"/>
    <property type="match status" value="1"/>
</dbReference>
<dbReference type="InterPro" id="IPR026444">
    <property type="entry name" value="Secre_tail"/>
</dbReference>
<dbReference type="Gene3D" id="2.60.120.200">
    <property type="match status" value="1"/>
</dbReference>
<evidence type="ECO:0000313" key="4">
    <source>
        <dbReference type="EMBL" id="OUJ74533.1"/>
    </source>
</evidence>
<keyword evidence="5" id="KW-1185">Reference proteome</keyword>
<gene>
    <name evidence="4" type="ORF">BXP70_07060</name>
</gene>
<feature type="domain" description="DUF11" evidence="2">
    <location>
        <begin position="386"/>
        <end position="498"/>
    </location>
</feature>
<organism evidence="4 5">
    <name type="scientific">Hymenobacter crusticola</name>
    <dbReference type="NCBI Taxonomy" id="1770526"/>
    <lineage>
        <taxon>Bacteria</taxon>
        <taxon>Pseudomonadati</taxon>
        <taxon>Bacteroidota</taxon>
        <taxon>Cytophagia</taxon>
        <taxon>Cytophagales</taxon>
        <taxon>Hymenobacteraceae</taxon>
        <taxon>Hymenobacter</taxon>
    </lineage>
</organism>
<reference evidence="4 5" key="1">
    <citation type="submission" date="2017-01" db="EMBL/GenBank/DDBJ databases">
        <title>A new Hymenobacter.</title>
        <authorList>
            <person name="Liang Y."/>
            <person name="Feng F."/>
        </authorList>
    </citation>
    <scope>NUCLEOTIDE SEQUENCE [LARGE SCALE GENOMIC DNA]</scope>
    <source>
        <strain evidence="4">MIMBbqt21</strain>
    </source>
</reference>
<dbReference type="Proteomes" id="UP000194873">
    <property type="component" value="Unassembled WGS sequence"/>
</dbReference>
<dbReference type="EMBL" id="MTSE01000003">
    <property type="protein sequence ID" value="OUJ74533.1"/>
    <property type="molecule type" value="Genomic_DNA"/>
</dbReference>
<dbReference type="GO" id="GO:0005975">
    <property type="term" value="P:carbohydrate metabolic process"/>
    <property type="evidence" value="ECO:0007669"/>
    <property type="project" value="UniProtKB-ARBA"/>
</dbReference>
<comment type="caution">
    <text evidence="4">The sequence shown here is derived from an EMBL/GenBank/DDBJ whole genome shotgun (WGS) entry which is preliminary data.</text>
</comment>
<evidence type="ECO:0000256" key="1">
    <source>
        <dbReference type="SAM" id="MobiDB-lite"/>
    </source>
</evidence>
<accession>A0A243WFL0</accession>